<feature type="region of interest" description="Disordered" evidence="1">
    <location>
        <begin position="87"/>
        <end position="134"/>
    </location>
</feature>
<protein>
    <submittedName>
        <fullName evidence="2">Gag/pol protein</fullName>
    </submittedName>
</protein>
<dbReference type="OrthoDB" id="1721964at2759"/>
<feature type="compositionally biased region" description="Low complexity" evidence="1">
    <location>
        <begin position="95"/>
        <end position="109"/>
    </location>
</feature>
<gene>
    <name evidence="2" type="ORF">E6C27_scaffold133G001820</name>
</gene>
<sequence length="334" mass="38128">MKEGISVREHILNTMMHFNIIEVNGGTINEANQVSFILESLSKSFIPFQTNASLKKIEFILTTLFNELQRFQNLTMGKGNQVEANVATTKRKFSKGSSSKTKPGPSKPKAQIKKKGKGKTLNRTRERKLQKKENSSWKRLLEGEIILKEQCPKTPQEVEDIRNIPSVVRSLMYAMLCTRPDICYLVGMVSRTKDDILVYGTEDLILTRYTNSYFQTDKDVRKSTSRSVFTLNEGAVVWRSIKKTCIADSTIKVEYVVALKATKEVTWLRKFLTDLEVVPNMHLLITLYCDNSGAVANSRELRSHKWGKHIKPEYHLIKEIVHRGDVVVTQISSE</sequence>
<accession>A0A5A7TY11</accession>
<dbReference type="PANTHER" id="PTHR11439:SF496">
    <property type="entry name" value="RNA-DIRECTED DNA POLYMERASE"/>
    <property type="match status" value="1"/>
</dbReference>
<dbReference type="CDD" id="cd09272">
    <property type="entry name" value="RNase_HI_RT_Ty1"/>
    <property type="match status" value="1"/>
</dbReference>
<name>A0A5A7TY11_CUCMM</name>
<organism evidence="2 3">
    <name type="scientific">Cucumis melo var. makuwa</name>
    <name type="common">Oriental melon</name>
    <dbReference type="NCBI Taxonomy" id="1194695"/>
    <lineage>
        <taxon>Eukaryota</taxon>
        <taxon>Viridiplantae</taxon>
        <taxon>Streptophyta</taxon>
        <taxon>Embryophyta</taxon>
        <taxon>Tracheophyta</taxon>
        <taxon>Spermatophyta</taxon>
        <taxon>Magnoliopsida</taxon>
        <taxon>eudicotyledons</taxon>
        <taxon>Gunneridae</taxon>
        <taxon>Pentapetalae</taxon>
        <taxon>rosids</taxon>
        <taxon>fabids</taxon>
        <taxon>Cucurbitales</taxon>
        <taxon>Cucurbitaceae</taxon>
        <taxon>Benincaseae</taxon>
        <taxon>Cucumis</taxon>
    </lineage>
</organism>
<comment type="caution">
    <text evidence="2">The sequence shown here is derived from an EMBL/GenBank/DDBJ whole genome shotgun (WGS) entry which is preliminary data.</text>
</comment>
<dbReference type="Proteomes" id="UP000321393">
    <property type="component" value="Unassembled WGS sequence"/>
</dbReference>
<dbReference type="EMBL" id="SSTE01013041">
    <property type="protein sequence ID" value="KAA0047904.1"/>
    <property type="molecule type" value="Genomic_DNA"/>
</dbReference>
<feature type="compositionally biased region" description="Basic residues" evidence="1">
    <location>
        <begin position="110"/>
        <end position="130"/>
    </location>
</feature>
<evidence type="ECO:0000313" key="3">
    <source>
        <dbReference type="Proteomes" id="UP000321393"/>
    </source>
</evidence>
<evidence type="ECO:0000256" key="1">
    <source>
        <dbReference type="SAM" id="MobiDB-lite"/>
    </source>
</evidence>
<dbReference type="STRING" id="1194695.A0A5A7TY11"/>
<evidence type="ECO:0000313" key="2">
    <source>
        <dbReference type="EMBL" id="KAA0047904.1"/>
    </source>
</evidence>
<reference evidence="2 3" key="1">
    <citation type="submission" date="2019-08" db="EMBL/GenBank/DDBJ databases">
        <title>Draft genome sequences of two oriental melons (Cucumis melo L. var makuwa).</title>
        <authorList>
            <person name="Kwon S.-Y."/>
        </authorList>
    </citation>
    <scope>NUCLEOTIDE SEQUENCE [LARGE SCALE GENOMIC DNA]</scope>
    <source>
        <strain evidence="3">cv. SW 3</strain>
        <tissue evidence="2">Leaf</tissue>
    </source>
</reference>
<dbReference type="AlphaFoldDB" id="A0A5A7TY11"/>
<proteinExistence type="predicted"/>
<dbReference type="PANTHER" id="PTHR11439">
    <property type="entry name" value="GAG-POL-RELATED RETROTRANSPOSON"/>
    <property type="match status" value="1"/>
</dbReference>